<dbReference type="SUPFAM" id="SSF46894">
    <property type="entry name" value="C-terminal effector domain of the bipartite response regulators"/>
    <property type="match status" value="1"/>
</dbReference>
<evidence type="ECO:0000259" key="7">
    <source>
        <dbReference type="PROSITE" id="PS51755"/>
    </source>
</evidence>
<dbReference type="Pfam" id="PF13191">
    <property type="entry name" value="AAA_16"/>
    <property type="match status" value="1"/>
</dbReference>
<dbReference type="Pfam" id="PF03704">
    <property type="entry name" value="BTAD"/>
    <property type="match status" value="1"/>
</dbReference>
<feature type="DNA-binding region" description="OmpR/PhoB-type" evidence="5">
    <location>
        <begin position="1"/>
        <end position="104"/>
    </location>
</feature>
<dbReference type="InterPro" id="IPR011990">
    <property type="entry name" value="TPR-like_helical_dom_sf"/>
</dbReference>
<dbReference type="Gene3D" id="3.40.50.300">
    <property type="entry name" value="P-loop containing nucleotide triphosphate hydrolases"/>
    <property type="match status" value="1"/>
</dbReference>
<name>A0A1H5QRA1_9PSEU</name>
<dbReference type="InterPro" id="IPR016032">
    <property type="entry name" value="Sig_transdc_resp-reg_C-effctor"/>
</dbReference>
<dbReference type="InterPro" id="IPR005158">
    <property type="entry name" value="BTAD"/>
</dbReference>
<dbReference type="Gene3D" id="1.25.40.10">
    <property type="entry name" value="Tetratricopeptide repeat domain"/>
    <property type="match status" value="1"/>
</dbReference>
<keyword evidence="9" id="KW-1185">Reference proteome</keyword>
<dbReference type="Proteomes" id="UP000198878">
    <property type="component" value="Unassembled WGS sequence"/>
</dbReference>
<dbReference type="PANTHER" id="PTHR35807">
    <property type="entry name" value="TRANSCRIPTIONAL REGULATOR REDD-RELATED"/>
    <property type="match status" value="1"/>
</dbReference>
<dbReference type="SMART" id="SM01043">
    <property type="entry name" value="BTAD"/>
    <property type="match status" value="1"/>
</dbReference>
<dbReference type="InterPro" id="IPR027417">
    <property type="entry name" value="P-loop_NTPase"/>
</dbReference>
<feature type="compositionally biased region" description="Low complexity" evidence="6">
    <location>
        <begin position="256"/>
        <end position="270"/>
    </location>
</feature>
<dbReference type="AlphaFoldDB" id="A0A1H5QRA1"/>
<dbReference type="GO" id="GO:0006355">
    <property type="term" value="P:regulation of DNA-templated transcription"/>
    <property type="evidence" value="ECO:0007669"/>
    <property type="project" value="InterPro"/>
</dbReference>
<comment type="similarity">
    <text evidence="1">Belongs to the AfsR/DnrI/RedD regulatory family.</text>
</comment>
<evidence type="ECO:0000256" key="4">
    <source>
        <dbReference type="ARBA" id="ARBA00023163"/>
    </source>
</evidence>
<evidence type="ECO:0000256" key="3">
    <source>
        <dbReference type="ARBA" id="ARBA00023125"/>
    </source>
</evidence>
<keyword evidence="2" id="KW-0805">Transcription regulation</keyword>
<feature type="region of interest" description="Disordered" evidence="6">
    <location>
        <begin position="256"/>
        <end position="279"/>
    </location>
</feature>
<dbReference type="InterPro" id="IPR051677">
    <property type="entry name" value="AfsR-DnrI-RedD_regulator"/>
</dbReference>
<evidence type="ECO:0000256" key="1">
    <source>
        <dbReference type="ARBA" id="ARBA00005820"/>
    </source>
</evidence>
<feature type="domain" description="OmpR/PhoB-type" evidence="7">
    <location>
        <begin position="1"/>
        <end position="104"/>
    </location>
</feature>
<keyword evidence="4" id="KW-0804">Transcription</keyword>
<organism evidence="8 9">
    <name type="scientific">Amycolatopsis pretoriensis</name>
    <dbReference type="NCBI Taxonomy" id="218821"/>
    <lineage>
        <taxon>Bacteria</taxon>
        <taxon>Bacillati</taxon>
        <taxon>Actinomycetota</taxon>
        <taxon>Actinomycetes</taxon>
        <taxon>Pseudonocardiales</taxon>
        <taxon>Pseudonocardiaceae</taxon>
        <taxon>Amycolatopsis</taxon>
    </lineage>
</organism>
<protein>
    <submittedName>
        <fullName evidence="8">DNA-binding transcriptional activator of the SARP family</fullName>
    </submittedName>
</protein>
<evidence type="ECO:0000256" key="6">
    <source>
        <dbReference type="SAM" id="MobiDB-lite"/>
    </source>
</evidence>
<accession>A0A1H5QRA1</accession>
<dbReference type="RefSeq" id="WP_086671905.1">
    <property type="nucleotide sequence ID" value="NZ_FNUJ01000003.1"/>
</dbReference>
<dbReference type="InterPro" id="IPR041664">
    <property type="entry name" value="AAA_16"/>
</dbReference>
<dbReference type="OrthoDB" id="8482304at2"/>
<reference evidence="9" key="1">
    <citation type="submission" date="2016-10" db="EMBL/GenBank/DDBJ databases">
        <authorList>
            <person name="Varghese N."/>
            <person name="Submissions S."/>
        </authorList>
    </citation>
    <scope>NUCLEOTIDE SEQUENCE [LARGE SCALE GENOMIC DNA]</scope>
    <source>
        <strain evidence="9">DSM 44654</strain>
    </source>
</reference>
<dbReference type="SUPFAM" id="SSF48452">
    <property type="entry name" value="TPR-like"/>
    <property type="match status" value="1"/>
</dbReference>
<dbReference type="Gene3D" id="1.10.10.10">
    <property type="entry name" value="Winged helix-like DNA-binding domain superfamily/Winged helix DNA-binding domain"/>
    <property type="match status" value="1"/>
</dbReference>
<dbReference type="GO" id="GO:0003677">
    <property type="term" value="F:DNA binding"/>
    <property type="evidence" value="ECO:0007669"/>
    <property type="project" value="UniProtKB-UniRule"/>
</dbReference>
<proteinExistence type="inferred from homology"/>
<dbReference type="InterPro" id="IPR001867">
    <property type="entry name" value="OmpR/PhoB-type_DNA-bd"/>
</dbReference>
<keyword evidence="3 5" id="KW-0238">DNA-binding</keyword>
<dbReference type="SUPFAM" id="SSF52540">
    <property type="entry name" value="P-loop containing nucleoside triphosphate hydrolases"/>
    <property type="match status" value="1"/>
</dbReference>
<dbReference type="EMBL" id="FNUJ01000003">
    <property type="protein sequence ID" value="SEF27747.1"/>
    <property type="molecule type" value="Genomic_DNA"/>
</dbReference>
<dbReference type="PROSITE" id="PS51755">
    <property type="entry name" value="OMPR_PHOB"/>
    <property type="match status" value="1"/>
</dbReference>
<dbReference type="SMART" id="SM00862">
    <property type="entry name" value="Trans_reg_C"/>
    <property type="match status" value="1"/>
</dbReference>
<dbReference type="CDD" id="cd15831">
    <property type="entry name" value="BTAD"/>
    <property type="match status" value="1"/>
</dbReference>
<gene>
    <name evidence="8" type="ORF">SAMN05421837_1031019</name>
</gene>
<evidence type="ECO:0000313" key="9">
    <source>
        <dbReference type="Proteomes" id="UP000198878"/>
    </source>
</evidence>
<dbReference type="InterPro" id="IPR036388">
    <property type="entry name" value="WH-like_DNA-bd_sf"/>
</dbReference>
<evidence type="ECO:0000256" key="5">
    <source>
        <dbReference type="PROSITE-ProRule" id="PRU01091"/>
    </source>
</evidence>
<dbReference type="GO" id="GO:0000160">
    <property type="term" value="P:phosphorelay signal transduction system"/>
    <property type="evidence" value="ECO:0007669"/>
    <property type="project" value="InterPro"/>
</dbReference>
<dbReference type="PANTHER" id="PTHR35807:SF1">
    <property type="entry name" value="TRANSCRIPTIONAL REGULATOR REDD"/>
    <property type="match status" value="1"/>
</dbReference>
<sequence>MVDSYRGLRLEVLGPIRAWKGNNELDLGSVHRRTVVAVLGISAGHTVSRQVLSDALWGDEPPSSASGSIYSYISALRKVLEPERRPRSGDGLLASVGAGYSLRIGEDCVDVNRFHSLRGSAAKHRRAGRDEDALQDLDQALGLWRGEALAGLPGRFADMQRAKLGELRLATVESRAEILLGLGDVDDLIYELTALRREHGLREPVAGLLMQALAKNNRVAEAIAVFEDLQTQLLDASGIEPGRQLHELHRQLLAGRTAARTERPPATAAETAERPGRPETFVGREDELKSLRTSVSALQAGRGCVVWLEGEPGIGKTALLAEAFYGPPGSEAVLRWVTAQELDSATPAQFVRDCLAVMGEAPASSLLRDDVAQDLDRLIEALAGLAANGPLIFVADDFQWVDDASAGAWWRLARLCDRLPLLLIAVSRPRPRSVTAERVRARVVSSGQVISLTPLSETEILHLAERQADTRMSGGLRAALDGGGGNPRYLLEIIGSYLAAPRRIAIRGDAPDVPSQLAARIGNHLSFLTAQTRSMLQWASLLGREFGLTHLAATGEQNSAELTSSVEEALASGILANDRELLRFPHEVVRQALYHQVPGSVRSWLHRNFAQALVSAGASPGYVAEQLAATSIAMDSWARGWLAAHIGDIAAEKPGLAVKLLRRAIGSAPREQHQSEKHSAVLVRLLFWMGRDADVEARSILARTANPELVGEMRWILAYLQFRRGQLDGADLESRRTLADPRVGSPWRERHERLLDALAGEQSRGNEPSRDVNDLTLLDDASRAAVAAGTASWQLAVRQALPAGILVAQAVERYWTVDGDNAQRELDALTDVEPRLASYVQRRLGVLIHSVAALLAAERDDQKTAELRLCAATECAGEAGGGVPGYEFLLVAKSELAELRGRPAEAMEALLRLAESGVPLSARRLWLPRLARFALRLGDARRLEQVQRAAEAEPAEPHGERYLRRYCEIFVSGDADAMLELAQLMADNDVVTQLALRAFEDAAWLFARARRTAEALDASRAAMQRYHQAGSVWGIRRVDEVTRFLSQSPRHFVNAL</sequence>
<dbReference type="Pfam" id="PF00486">
    <property type="entry name" value="Trans_reg_C"/>
    <property type="match status" value="1"/>
</dbReference>
<evidence type="ECO:0000256" key="2">
    <source>
        <dbReference type="ARBA" id="ARBA00023015"/>
    </source>
</evidence>
<evidence type="ECO:0000313" key="8">
    <source>
        <dbReference type="EMBL" id="SEF27747.1"/>
    </source>
</evidence>
<dbReference type="STRING" id="218821.SAMN05421837_1031019"/>